<organism evidence="1">
    <name type="scientific">Pongo abelii</name>
    <name type="common">Sumatran orangutan</name>
    <name type="synonym">Pongo pygmaeus abelii</name>
    <dbReference type="NCBI Taxonomy" id="9601"/>
    <lineage>
        <taxon>Eukaryota</taxon>
        <taxon>Metazoa</taxon>
        <taxon>Chordata</taxon>
        <taxon>Craniata</taxon>
        <taxon>Vertebrata</taxon>
        <taxon>Euteleostomi</taxon>
        <taxon>Mammalia</taxon>
        <taxon>Eutheria</taxon>
        <taxon>Euarchontoglires</taxon>
        <taxon>Primates</taxon>
        <taxon>Haplorrhini</taxon>
        <taxon>Catarrhini</taxon>
        <taxon>Hominidae</taxon>
        <taxon>Pongo</taxon>
    </lineage>
</organism>
<dbReference type="EMBL" id="NDHI03003382">
    <property type="protein sequence ID" value="PNJ71920.1"/>
    <property type="molecule type" value="Genomic_DNA"/>
</dbReference>
<feature type="non-terminal residue" evidence="1">
    <location>
        <position position="1"/>
    </location>
</feature>
<reference evidence="1" key="1">
    <citation type="submission" date="2017-12" db="EMBL/GenBank/DDBJ databases">
        <title>High-resolution comparative analysis of great ape genomes.</title>
        <authorList>
            <person name="Pollen A."/>
            <person name="Hastie A."/>
            <person name="Hormozdiari F."/>
            <person name="Dougherty M."/>
            <person name="Liu R."/>
            <person name="Chaisson M."/>
            <person name="Hoppe E."/>
            <person name="Hill C."/>
            <person name="Pang A."/>
            <person name="Hillier L."/>
            <person name="Baker C."/>
            <person name="Armstrong J."/>
            <person name="Shendure J."/>
            <person name="Paten B."/>
            <person name="Wilson R."/>
            <person name="Chao H."/>
            <person name="Schneider V."/>
            <person name="Ventura M."/>
            <person name="Kronenberg Z."/>
            <person name="Murali S."/>
            <person name="Gordon D."/>
            <person name="Cantsilieris S."/>
            <person name="Munson K."/>
            <person name="Nelson B."/>
            <person name="Raja A."/>
            <person name="Underwood J."/>
            <person name="Diekhans M."/>
            <person name="Fiddes I."/>
            <person name="Haussler D."/>
            <person name="Eichler E."/>
        </authorList>
    </citation>
    <scope>NUCLEOTIDE SEQUENCE [LARGE SCALE GENOMIC DNA]</scope>
    <source>
        <strain evidence="1">Susie</strain>
    </source>
</reference>
<dbReference type="AlphaFoldDB" id="A0A2J8WQ73"/>
<accession>A0A2J8WQ73</accession>
<protein>
    <submittedName>
        <fullName evidence="1">AK5 isoform 11</fullName>
    </submittedName>
</protein>
<proteinExistence type="predicted"/>
<gene>
    <name evidence="1" type="ORF">CR201_G0008669</name>
</gene>
<sequence>FDADRDEDEVFYDISMAVDNKLFPNKEAAAGSSDLDPSMILDTGEIIDTGSDYEDQGDDQLNVFGEDAMGGFMEDLRKCKIIFMIGGPGSGKGARAACLWTTPPRPSPSA</sequence>
<comment type="caution">
    <text evidence="1">The sequence shown here is derived from an EMBL/GenBank/DDBJ whole genome shotgun (WGS) entry which is preliminary data.</text>
</comment>
<name>A0A2J8WQ73_PONAB</name>
<evidence type="ECO:0000313" key="1">
    <source>
        <dbReference type="EMBL" id="PNJ71920.1"/>
    </source>
</evidence>